<evidence type="ECO:0000256" key="1">
    <source>
        <dbReference type="SAM" id="Phobius"/>
    </source>
</evidence>
<dbReference type="KEGG" id="ddn:DND132_2781"/>
<name>F0JJ85_9BACT</name>
<protein>
    <submittedName>
        <fullName evidence="2">Uncharacterized protein</fullName>
    </submittedName>
</protein>
<dbReference type="HOGENOM" id="CLU_2787033_0_0_7"/>
<keyword evidence="3" id="KW-1185">Reference proteome</keyword>
<dbReference type="Proteomes" id="UP000007845">
    <property type="component" value="Chromosome"/>
</dbReference>
<dbReference type="EMBL" id="CP003220">
    <property type="protein sequence ID" value="EGB15984.1"/>
    <property type="molecule type" value="Genomic_DNA"/>
</dbReference>
<reference evidence="2 3" key="1">
    <citation type="journal article" date="2011" name="J. Bacteriol.">
        <title>Genome sequence of the mercury-methylating strain Desulfovibrio desulfuricans ND132.</title>
        <authorList>
            <person name="Brown S.D."/>
            <person name="Gilmour C.C."/>
            <person name="Kucken A.M."/>
            <person name="Wall J.D."/>
            <person name="Elias D.A."/>
            <person name="Brandt C.C."/>
            <person name="Podar M."/>
            <person name="Chertkov O."/>
            <person name="Held B."/>
            <person name="Bruce D.C."/>
            <person name="Detter J.C."/>
            <person name="Tapia R."/>
            <person name="Han C.S."/>
            <person name="Goodwin L.A."/>
            <person name="Cheng J.F."/>
            <person name="Pitluck S."/>
            <person name="Woyke T."/>
            <person name="Mikhailova N."/>
            <person name="Ivanova N.N."/>
            <person name="Han J."/>
            <person name="Lucas S."/>
            <person name="Lapidus A.L."/>
            <person name="Land M.L."/>
            <person name="Hauser L.J."/>
            <person name="Palumbo A.V."/>
        </authorList>
    </citation>
    <scope>NUCLEOTIDE SEQUENCE [LARGE SCALE GENOMIC DNA]</scope>
    <source>
        <strain evidence="2 3">ND132</strain>
    </source>
</reference>
<evidence type="ECO:0000313" key="3">
    <source>
        <dbReference type="Proteomes" id="UP000007845"/>
    </source>
</evidence>
<dbReference type="STRING" id="641491.DND132_2781"/>
<sequence length="68" mass="7661" precursor="true">MPSPVFVLKVWVCVWLLVTLLTAAVRSLAWQPPLFVQTMAVSGILVPLMVYVILPFLRSDKPPQGDRR</sequence>
<evidence type="ECO:0000313" key="2">
    <source>
        <dbReference type="EMBL" id="EGB15984.1"/>
    </source>
</evidence>
<gene>
    <name evidence="2" type="ORF">DND132_2781</name>
</gene>
<organism evidence="2 3">
    <name type="scientific">Pseudodesulfovibrio mercurii</name>
    <dbReference type="NCBI Taxonomy" id="641491"/>
    <lineage>
        <taxon>Bacteria</taxon>
        <taxon>Pseudomonadati</taxon>
        <taxon>Thermodesulfobacteriota</taxon>
        <taxon>Desulfovibrionia</taxon>
        <taxon>Desulfovibrionales</taxon>
        <taxon>Desulfovibrionaceae</taxon>
    </lineage>
</organism>
<feature type="transmembrane region" description="Helical" evidence="1">
    <location>
        <begin position="39"/>
        <end position="57"/>
    </location>
</feature>
<accession>F0JJ85</accession>
<keyword evidence="1" id="KW-0812">Transmembrane</keyword>
<keyword evidence="1" id="KW-1133">Transmembrane helix</keyword>
<dbReference type="AlphaFoldDB" id="F0JJ85"/>
<proteinExistence type="predicted"/>
<dbReference type="RefSeq" id="WP_014323410.1">
    <property type="nucleotide sequence ID" value="NC_016803.1"/>
</dbReference>
<keyword evidence="1" id="KW-0472">Membrane</keyword>